<dbReference type="RefSeq" id="WP_045042758.1">
    <property type="nucleotide sequence ID" value="NZ_JZTB01000019.1"/>
</dbReference>
<accession>A0AAX0YVD1</accession>
<reference evidence="2 3" key="1">
    <citation type="submission" date="2018-01" db="EMBL/GenBank/DDBJ databases">
        <title>Whole genome sequencing of Histamine producing bacteria.</title>
        <authorList>
            <person name="Butler K."/>
        </authorList>
    </citation>
    <scope>NUCLEOTIDE SEQUENCE [LARGE SCALE GENOMIC DNA]</scope>
    <source>
        <strain evidence="2 3">A1-4</strain>
    </source>
</reference>
<protein>
    <recommendedName>
        <fullName evidence="4">Type IV pilus biogenesis protein PilP</fullName>
    </recommendedName>
</protein>
<dbReference type="EMBL" id="PYOZ01000004">
    <property type="protein sequence ID" value="PSX45455.1"/>
    <property type="molecule type" value="Genomic_DNA"/>
</dbReference>
<feature type="coiled-coil region" evidence="1">
    <location>
        <begin position="23"/>
        <end position="50"/>
    </location>
</feature>
<gene>
    <name evidence="2" type="ORF">C0W53_09545</name>
</gene>
<keyword evidence="3" id="KW-1185">Reference proteome</keyword>
<comment type="caution">
    <text evidence="2">The sequence shown here is derived from an EMBL/GenBank/DDBJ whole genome shotgun (WGS) entry which is preliminary data.</text>
</comment>
<organism evidence="2 3">
    <name type="scientific">Photobacterium kishitanii</name>
    <dbReference type="NCBI Taxonomy" id="318456"/>
    <lineage>
        <taxon>Bacteria</taxon>
        <taxon>Pseudomonadati</taxon>
        <taxon>Pseudomonadota</taxon>
        <taxon>Gammaproteobacteria</taxon>
        <taxon>Vibrionales</taxon>
        <taxon>Vibrionaceae</taxon>
        <taxon>Photobacterium</taxon>
    </lineage>
</organism>
<evidence type="ECO:0008006" key="4">
    <source>
        <dbReference type="Google" id="ProtNLM"/>
    </source>
</evidence>
<dbReference type="InterPro" id="IPR020213">
    <property type="entry name" value="Toxin-coreg_pilus_synth_TcpS"/>
</dbReference>
<evidence type="ECO:0000256" key="1">
    <source>
        <dbReference type="SAM" id="Coils"/>
    </source>
</evidence>
<keyword evidence="1" id="KW-0175">Coiled coil</keyword>
<dbReference type="Pfam" id="PF17456">
    <property type="entry name" value="TcpS"/>
    <property type="match status" value="1"/>
</dbReference>
<sequence>MKLYLLPALFITSTAFSNDFSEYESNMKNIDLLKNQVNRLELKKKIVDLEVEIYKKRESIAQKKPALDTSIIKEKIDIQPVVNDFDPRDIKLIYVLGSGRTLQAQVKYNDESFNVKNNSVIKGWRVKIDNSSVTLNRNKRVVTL</sequence>
<dbReference type="AlphaFoldDB" id="A0AAX0YVD1"/>
<evidence type="ECO:0000313" key="2">
    <source>
        <dbReference type="EMBL" id="PSX45455.1"/>
    </source>
</evidence>
<name>A0AAX0YVD1_9GAMM</name>
<dbReference type="Proteomes" id="UP000240728">
    <property type="component" value="Unassembled WGS sequence"/>
</dbReference>
<evidence type="ECO:0000313" key="3">
    <source>
        <dbReference type="Proteomes" id="UP000240728"/>
    </source>
</evidence>
<proteinExistence type="predicted"/>